<sequence>MLPAAPPRARAGRHLPHARLTLRHLAGAHTTAGVSPAGVILRVGAASRSRSRVNRGHCAQPPNRFDRDRIRSFGISGKSGVAAAWSRETPPPVHELVTSCARLVTLSRATGGTFGQFQLNMREKRIPNDHFGHRV</sequence>
<organism evidence="1 2">
    <name type="scientific">Kitasatospora cystarginea</name>
    <dbReference type="NCBI Taxonomy" id="58350"/>
    <lineage>
        <taxon>Bacteria</taxon>
        <taxon>Bacillati</taxon>
        <taxon>Actinomycetota</taxon>
        <taxon>Actinomycetes</taxon>
        <taxon>Kitasatosporales</taxon>
        <taxon>Streptomycetaceae</taxon>
        <taxon>Kitasatospora</taxon>
    </lineage>
</organism>
<comment type="caution">
    <text evidence="1">The sequence shown here is derived from an EMBL/GenBank/DDBJ whole genome shotgun (WGS) entry which is preliminary data.</text>
</comment>
<keyword evidence="2" id="KW-1185">Reference proteome</keyword>
<dbReference type="EMBL" id="BAAATR010000003">
    <property type="protein sequence ID" value="GAA2231424.1"/>
    <property type="molecule type" value="Genomic_DNA"/>
</dbReference>
<evidence type="ECO:0000313" key="1">
    <source>
        <dbReference type="EMBL" id="GAA2231424.1"/>
    </source>
</evidence>
<accession>A0ABN3DHQ6</accession>
<proteinExistence type="predicted"/>
<evidence type="ECO:0000313" key="2">
    <source>
        <dbReference type="Proteomes" id="UP001500305"/>
    </source>
</evidence>
<reference evidence="1 2" key="1">
    <citation type="journal article" date="2019" name="Int. J. Syst. Evol. Microbiol.">
        <title>The Global Catalogue of Microorganisms (GCM) 10K type strain sequencing project: providing services to taxonomists for standard genome sequencing and annotation.</title>
        <authorList>
            <consortium name="The Broad Institute Genomics Platform"/>
            <consortium name="The Broad Institute Genome Sequencing Center for Infectious Disease"/>
            <person name="Wu L."/>
            <person name="Ma J."/>
        </authorList>
    </citation>
    <scope>NUCLEOTIDE SEQUENCE [LARGE SCALE GENOMIC DNA]</scope>
    <source>
        <strain evidence="1 2">JCM 7356</strain>
    </source>
</reference>
<dbReference type="Proteomes" id="UP001500305">
    <property type="component" value="Unassembled WGS sequence"/>
</dbReference>
<name>A0ABN3DHQ6_9ACTN</name>
<gene>
    <name evidence="1" type="ORF">GCM10010430_09610</name>
</gene>
<protein>
    <submittedName>
        <fullName evidence="1">Uncharacterized protein</fullName>
    </submittedName>
</protein>